<reference evidence="2 3" key="1">
    <citation type="submission" date="2020-01" db="EMBL/GenBank/DDBJ databases">
        <title>Draft genome sequence of Aspergillus udagawae IFM 53868.</title>
        <authorList>
            <person name="Takahashi H."/>
            <person name="Yaguchi T."/>
        </authorList>
    </citation>
    <scope>NUCLEOTIDE SEQUENCE [LARGE SCALE GENOMIC DNA]</scope>
    <source>
        <strain evidence="2 3">IFM 53868</strain>
    </source>
</reference>
<proteinExistence type="predicted"/>
<evidence type="ECO:0000313" key="3">
    <source>
        <dbReference type="Proteomes" id="UP000465266"/>
    </source>
</evidence>
<accession>A0ABQ1B4G2</accession>
<keyword evidence="1" id="KW-0732">Signal</keyword>
<keyword evidence="3" id="KW-1185">Reference proteome</keyword>
<evidence type="ECO:0000313" key="2">
    <source>
        <dbReference type="EMBL" id="GFF93570.1"/>
    </source>
</evidence>
<gene>
    <name evidence="2" type="ORF">IFM53868_07233</name>
</gene>
<feature type="signal peptide" evidence="1">
    <location>
        <begin position="1"/>
        <end position="18"/>
    </location>
</feature>
<feature type="chain" id="PRO_5045987848" evidence="1">
    <location>
        <begin position="19"/>
        <end position="286"/>
    </location>
</feature>
<organism evidence="2 3">
    <name type="scientific">Aspergillus udagawae</name>
    <dbReference type="NCBI Taxonomy" id="91492"/>
    <lineage>
        <taxon>Eukaryota</taxon>
        <taxon>Fungi</taxon>
        <taxon>Dikarya</taxon>
        <taxon>Ascomycota</taxon>
        <taxon>Pezizomycotina</taxon>
        <taxon>Eurotiomycetes</taxon>
        <taxon>Eurotiomycetidae</taxon>
        <taxon>Eurotiales</taxon>
        <taxon>Aspergillaceae</taxon>
        <taxon>Aspergillus</taxon>
        <taxon>Aspergillus subgen. Fumigati</taxon>
    </lineage>
</organism>
<evidence type="ECO:0000256" key="1">
    <source>
        <dbReference type="SAM" id="SignalP"/>
    </source>
</evidence>
<protein>
    <submittedName>
        <fullName evidence="2">Uncharacterized protein</fullName>
    </submittedName>
</protein>
<dbReference type="EMBL" id="BLKG01000092">
    <property type="protein sequence ID" value="GFF93570.1"/>
    <property type="molecule type" value="Genomic_DNA"/>
</dbReference>
<sequence length="286" mass="32217">MKTSFFLALAYIAASVWAGGYQGCLERVLFFYAYQIDGLNDPEDQTLGFKCKKWDDKIGSCVNNEWIACRGRGGGRCNFNELMATLGKSRSTDKLVGPPEADQDTARPNIQETAKALYTKYTTPPNKKVTNFPPYKAMKGASGDFNAYTLKLGNLVKDAWLHKTDANKHMWDDFDDTLEKINIARAGDHGPYLIKEVKAKLGMPNEMDIKLMNLGDNPISNPTTQWETVDWKATDDAAKAKGINNVDKLIKDVRTHWYTTDKSASEHYALFKAYKRVGDLMQSCRR</sequence>
<dbReference type="Proteomes" id="UP000465266">
    <property type="component" value="Unassembled WGS sequence"/>
</dbReference>
<name>A0ABQ1B4G2_9EURO</name>
<comment type="caution">
    <text evidence="2">The sequence shown here is derived from an EMBL/GenBank/DDBJ whole genome shotgun (WGS) entry which is preliminary data.</text>
</comment>